<dbReference type="InterPro" id="IPR012338">
    <property type="entry name" value="Beta-lactam/transpept-like"/>
</dbReference>
<evidence type="ECO:0000259" key="1">
    <source>
        <dbReference type="Pfam" id="PF00144"/>
    </source>
</evidence>
<gene>
    <name evidence="2" type="ORF">Ahu01nite_055230</name>
</gene>
<proteinExistence type="predicted"/>
<keyword evidence="3" id="KW-1185">Reference proteome</keyword>
<dbReference type="PANTHER" id="PTHR46825:SF15">
    <property type="entry name" value="BETA-LACTAMASE-RELATED DOMAIN-CONTAINING PROTEIN"/>
    <property type="match status" value="1"/>
</dbReference>
<dbReference type="Proteomes" id="UP000603200">
    <property type="component" value="Unassembled WGS sequence"/>
</dbReference>
<dbReference type="InterPro" id="IPR001466">
    <property type="entry name" value="Beta-lactam-related"/>
</dbReference>
<organism evidence="2 3">
    <name type="scientific">Winogradskya humida</name>
    <dbReference type="NCBI Taxonomy" id="113566"/>
    <lineage>
        <taxon>Bacteria</taxon>
        <taxon>Bacillati</taxon>
        <taxon>Actinomycetota</taxon>
        <taxon>Actinomycetes</taxon>
        <taxon>Micromonosporales</taxon>
        <taxon>Micromonosporaceae</taxon>
        <taxon>Winogradskya</taxon>
    </lineage>
</organism>
<dbReference type="InterPro" id="IPR050491">
    <property type="entry name" value="AmpC-like"/>
</dbReference>
<sequence length="484" mass="52777">MALTTGAGVRVPAVVGELEEKILAGMRRYDVPGVALGLRYRGVDYVRGYGVAEVGKPAMVDGDTVFRVGSTTKTFTGTAVMRLVERGKLDLDRTVRSYLPGFRDGFPAATVRQALNHSAGWLGDYFYDTGADDQALARYVGAMGRVPQQTPPGKVFAYNNAALGVAGRLVEVAAGVPYEDAIRSLITGPLRLDHSSFFTEDLDDTVTVAMSHVFGPDGTQVPSPGSFAMPRSIHPAGGLISSARDQLRWARFHLGDGGRVLSRRSLRLMRSRPGPGGALFVELDGMGVTWMVRPTVEGTKVIQHGGDWEGQHSGFLMVPEQDFALTVLTNSETGPDLLDELFVDDWALARFAGLHNLPARVRPESRIADYLGYYTLEQIGFDGAAVSITLEAVAVGGELSLRYEGEELLRLGFYRKDFARFAFPDGTYSNGRSSFVRDRHDRVEFYRYGGRLMRRTDTPPAVAKSRTAATLRFPGPALPYPVRG</sequence>
<dbReference type="SUPFAM" id="SSF56601">
    <property type="entry name" value="beta-lactamase/transpeptidase-like"/>
    <property type="match status" value="1"/>
</dbReference>
<dbReference type="EMBL" id="BOMN01000076">
    <property type="protein sequence ID" value="GIE22421.1"/>
    <property type="molecule type" value="Genomic_DNA"/>
</dbReference>
<dbReference type="Pfam" id="PF00144">
    <property type="entry name" value="Beta-lactamase"/>
    <property type="match status" value="1"/>
</dbReference>
<comment type="caution">
    <text evidence="2">The sequence shown here is derived from an EMBL/GenBank/DDBJ whole genome shotgun (WGS) entry which is preliminary data.</text>
</comment>
<reference evidence="2 3" key="1">
    <citation type="submission" date="2021-01" db="EMBL/GenBank/DDBJ databases">
        <title>Whole genome shotgun sequence of Actinoplanes humidus NBRC 14915.</title>
        <authorList>
            <person name="Komaki H."/>
            <person name="Tamura T."/>
        </authorList>
    </citation>
    <scope>NUCLEOTIDE SEQUENCE [LARGE SCALE GENOMIC DNA]</scope>
    <source>
        <strain evidence="2 3">NBRC 14915</strain>
    </source>
</reference>
<protein>
    <submittedName>
        <fullName evidence="2">Penicillin-binding protein</fullName>
    </submittedName>
</protein>
<name>A0ABQ3ZV22_9ACTN</name>
<dbReference type="Gene3D" id="3.40.710.10">
    <property type="entry name" value="DD-peptidase/beta-lactamase superfamily"/>
    <property type="match status" value="1"/>
</dbReference>
<accession>A0ABQ3ZV22</accession>
<feature type="domain" description="Beta-lactamase-related" evidence="1">
    <location>
        <begin position="20"/>
        <end position="335"/>
    </location>
</feature>
<evidence type="ECO:0000313" key="3">
    <source>
        <dbReference type="Proteomes" id="UP000603200"/>
    </source>
</evidence>
<evidence type="ECO:0000313" key="2">
    <source>
        <dbReference type="EMBL" id="GIE22421.1"/>
    </source>
</evidence>
<dbReference type="PANTHER" id="PTHR46825">
    <property type="entry name" value="D-ALANYL-D-ALANINE-CARBOXYPEPTIDASE/ENDOPEPTIDASE AMPH"/>
    <property type="match status" value="1"/>
</dbReference>